<reference evidence="3" key="1">
    <citation type="journal article" date="2023" name="G3 (Bethesda)">
        <title>A reference genome for the long-term kleptoplast-retaining sea slug Elysia crispata morphotype clarki.</title>
        <authorList>
            <person name="Eastman K.E."/>
            <person name="Pendleton A.L."/>
            <person name="Shaikh M.A."/>
            <person name="Suttiyut T."/>
            <person name="Ogas R."/>
            <person name="Tomko P."/>
            <person name="Gavelis G."/>
            <person name="Widhalm J.R."/>
            <person name="Wisecaver J.H."/>
        </authorList>
    </citation>
    <scope>NUCLEOTIDE SEQUENCE</scope>
    <source>
        <strain evidence="3">ECLA1</strain>
    </source>
</reference>
<feature type="domain" description="Protein kinase" evidence="2">
    <location>
        <begin position="25"/>
        <end position="290"/>
    </location>
</feature>
<evidence type="ECO:0000256" key="1">
    <source>
        <dbReference type="SAM" id="MobiDB-lite"/>
    </source>
</evidence>
<feature type="compositionally biased region" description="Polar residues" evidence="1">
    <location>
        <begin position="455"/>
        <end position="470"/>
    </location>
</feature>
<feature type="compositionally biased region" description="Basic and acidic residues" evidence="1">
    <location>
        <begin position="706"/>
        <end position="718"/>
    </location>
</feature>
<dbReference type="SMART" id="SM00220">
    <property type="entry name" value="S_TKc"/>
    <property type="match status" value="1"/>
</dbReference>
<feature type="compositionally biased region" description="Polar residues" evidence="1">
    <location>
        <begin position="412"/>
        <end position="422"/>
    </location>
</feature>
<feature type="compositionally biased region" description="Low complexity" evidence="1">
    <location>
        <begin position="907"/>
        <end position="925"/>
    </location>
</feature>
<feature type="region of interest" description="Disordered" evidence="1">
    <location>
        <begin position="1369"/>
        <end position="1399"/>
    </location>
</feature>
<dbReference type="InterPro" id="IPR008271">
    <property type="entry name" value="Ser/Thr_kinase_AS"/>
</dbReference>
<dbReference type="EMBL" id="JAWDGP010003662">
    <property type="protein sequence ID" value="KAK3772012.1"/>
    <property type="molecule type" value="Genomic_DNA"/>
</dbReference>
<organism evidence="3 4">
    <name type="scientific">Elysia crispata</name>
    <name type="common">lettuce slug</name>
    <dbReference type="NCBI Taxonomy" id="231223"/>
    <lineage>
        <taxon>Eukaryota</taxon>
        <taxon>Metazoa</taxon>
        <taxon>Spiralia</taxon>
        <taxon>Lophotrochozoa</taxon>
        <taxon>Mollusca</taxon>
        <taxon>Gastropoda</taxon>
        <taxon>Heterobranchia</taxon>
        <taxon>Euthyneura</taxon>
        <taxon>Panpulmonata</taxon>
        <taxon>Sacoglossa</taxon>
        <taxon>Placobranchoidea</taxon>
        <taxon>Plakobranchidae</taxon>
        <taxon>Elysia</taxon>
    </lineage>
</organism>
<feature type="region of interest" description="Disordered" evidence="1">
    <location>
        <begin position="1330"/>
        <end position="1357"/>
    </location>
</feature>
<gene>
    <name evidence="3" type="ORF">RRG08_008251</name>
</gene>
<feature type="region of interest" description="Disordered" evidence="1">
    <location>
        <begin position="1274"/>
        <end position="1297"/>
    </location>
</feature>
<evidence type="ECO:0000313" key="4">
    <source>
        <dbReference type="Proteomes" id="UP001283361"/>
    </source>
</evidence>
<proteinExistence type="predicted"/>
<feature type="region of interest" description="Disordered" evidence="1">
    <location>
        <begin position="1471"/>
        <end position="1499"/>
    </location>
</feature>
<dbReference type="PANTHER" id="PTHR47907:SF4">
    <property type="entry name" value="BMP-2-INDUCIBLE PROTEIN KINASE ISOFORM X1"/>
    <property type="match status" value="1"/>
</dbReference>
<dbReference type="InterPro" id="IPR000719">
    <property type="entry name" value="Prot_kinase_dom"/>
</dbReference>
<dbReference type="Pfam" id="PF00069">
    <property type="entry name" value="Pkinase"/>
    <property type="match status" value="1"/>
</dbReference>
<feature type="compositionally biased region" description="Low complexity" evidence="1">
    <location>
        <begin position="1381"/>
        <end position="1390"/>
    </location>
</feature>
<dbReference type="PANTHER" id="PTHR47907">
    <property type="entry name" value="PROTEIN KINASE DOMAIN-CONTAINING PROTEIN"/>
    <property type="match status" value="1"/>
</dbReference>
<accession>A0AAE0ZMQ3</accession>
<keyword evidence="4" id="KW-1185">Reference proteome</keyword>
<feature type="region of interest" description="Disordered" evidence="1">
    <location>
        <begin position="1203"/>
        <end position="1225"/>
    </location>
</feature>
<dbReference type="GO" id="GO:0005524">
    <property type="term" value="F:ATP binding"/>
    <property type="evidence" value="ECO:0007669"/>
    <property type="project" value="InterPro"/>
</dbReference>
<feature type="region of interest" description="Disordered" evidence="1">
    <location>
        <begin position="1419"/>
        <end position="1458"/>
    </location>
</feature>
<feature type="compositionally biased region" description="Basic and acidic residues" evidence="1">
    <location>
        <begin position="811"/>
        <end position="833"/>
    </location>
</feature>
<feature type="region of interest" description="Disordered" evidence="1">
    <location>
        <begin position="1136"/>
        <end position="1157"/>
    </location>
</feature>
<dbReference type="Gene3D" id="1.10.510.10">
    <property type="entry name" value="Transferase(Phosphotransferase) domain 1"/>
    <property type="match status" value="1"/>
</dbReference>
<feature type="compositionally biased region" description="Polar residues" evidence="1">
    <location>
        <begin position="1333"/>
        <end position="1357"/>
    </location>
</feature>
<evidence type="ECO:0000313" key="3">
    <source>
        <dbReference type="EMBL" id="KAK3772012.1"/>
    </source>
</evidence>
<feature type="region of interest" description="Disordered" evidence="1">
    <location>
        <begin position="1000"/>
        <end position="1024"/>
    </location>
</feature>
<feature type="region of interest" description="Disordered" evidence="1">
    <location>
        <begin position="694"/>
        <end position="727"/>
    </location>
</feature>
<evidence type="ECO:0000259" key="2">
    <source>
        <dbReference type="PROSITE" id="PS50011"/>
    </source>
</evidence>
<feature type="compositionally biased region" description="Polar residues" evidence="1">
    <location>
        <begin position="576"/>
        <end position="598"/>
    </location>
</feature>
<dbReference type="InterPro" id="IPR051744">
    <property type="entry name" value="AP2_assoc_SerThr_kinase"/>
</dbReference>
<protein>
    <recommendedName>
        <fullName evidence="2">Protein kinase domain-containing protein</fullName>
    </recommendedName>
</protein>
<feature type="region of interest" description="Disordered" evidence="1">
    <location>
        <begin position="766"/>
        <end position="842"/>
    </location>
</feature>
<feature type="compositionally biased region" description="Polar residues" evidence="1">
    <location>
        <begin position="1421"/>
        <end position="1432"/>
    </location>
</feature>
<comment type="caution">
    <text evidence="3">The sequence shown here is derived from an EMBL/GenBank/DDBJ whole genome shotgun (WGS) entry which is preliminary data.</text>
</comment>
<feature type="compositionally biased region" description="Polar residues" evidence="1">
    <location>
        <begin position="1007"/>
        <end position="1024"/>
    </location>
</feature>
<dbReference type="Proteomes" id="UP001283361">
    <property type="component" value="Unassembled WGS sequence"/>
</dbReference>
<feature type="region of interest" description="Disordered" evidence="1">
    <location>
        <begin position="451"/>
        <end position="613"/>
    </location>
</feature>
<dbReference type="GO" id="GO:0004672">
    <property type="term" value="F:protein kinase activity"/>
    <property type="evidence" value="ECO:0007669"/>
    <property type="project" value="InterPro"/>
</dbReference>
<feature type="compositionally biased region" description="Polar residues" evidence="1">
    <location>
        <begin position="1439"/>
        <end position="1448"/>
    </location>
</feature>
<dbReference type="InterPro" id="IPR011009">
    <property type="entry name" value="Kinase-like_dom_sf"/>
</dbReference>
<feature type="compositionally biased region" description="Polar residues" evidence="1">
    <location>
        <begin position="1209"/>
        <end position="1225"/>
    </location>
</feature>
<feature type="compositionally biased region" description="Polar residues" evidence="1">
    <location>
        <begin position="481"/>
        <end position="493"/>
    </location>
</feature>
<feature type="region of interest" description="Disordered" evidence="1">
    <location>
        <begin position="295"/>
        <end position="434"/>
    </location>
</feature>
<feature type="compositionally biased region" description="Polar residues" evidence="1">
    <location>
        <begin position="376"/>
        <end position="405"/>
    </location>
</feature>
<dbReference type="SUPFAM" id="SSF56112">
    <property type="entry name" value="Protein kinase-like (PK-like)"/>
    <property type="match status" value="1"/>
</dbReference>
<dbReference type="CDD" id="cd14037">
    <property type="entry name" value="STKc_NAK_like"/>
    <property type="match status" value="1"/>
</dbReference>
<feature type="compositionally biased region" description="Polar residues" evidence="1">
    <location>
        <begin position="325"/>
        <end position="342"/>
    </location>
</feature>
<dbReference type="PROSITE" id="PS50011">
    <property type="entry name" value="PROTEIN_KINASE_DOM"/>
    <property type="match status" value="1"/>
</dbReference>
<dbReference type="PROSITE" id="PS00108">
    <property type="entry name" value="PROTEIN_KINASE_ST"/>
    <property type="match status" value="1"/>
</dbReference>
<feature type="compositionally biased region" description="Low complexity" evidence="1">
    <location>
        <begin position="343"/>
        <end position="358"/>
    </location>
</feature>
<name>A0AAE0ZMQ3_9GAST</name>
<feature type="region of interest" description="Disordered" evidence="1">
    <location>
        <begin position="906"/>
        <end position="927"/>
    </location>
</feature>
<sequence length="1499" mass="160824">MKKLFSSNQQSPHIGKTFQVGRYSVVVDDVIAEGGFAVVFLVKTPNGNRLALKRMYVNNDRDLAVCQKEIKIMKDLSGHKNITRFIDSSILVTQNRVYEVLILMQYCRGSVIQSMNDRIETGFSENEILKIFCDVCEAVSRLHHCQTPIIHRDLKVENILIGEGGNFVLCDFGSATGRVMDPSQQKVSTIEDEIKRYTTLSYRAPEMVDLYSGTPITTKSDIWALGCLLYKLCFFTLPFGDSSLAIQSSNYTIPDNHRFSQGLMSLIAFIFETDSKKRPDIFQVSSLAFHLAGRPNPVPNMNSSPVPDLKSMPSPLTETEAKQIKPTSQKNTNVPSVESTTVAPRQRPRANNPPAAAASLGLPIQTTSIVPRKRPTVSNPNTPVDSGPTQANNSQASQYSGTQLYSGEKGSQHTSPVTQASPQGYAGNPAAPFYSQQQGNIHQMYPMQQMPQHMSNQHSQPNNRFSQGSTDYGAGGERMVSSFSNNEVKTGQLISLADEDMGRDPSKSDPALKTQGDFVFKRPSGVPGPGQSSNQNQSSMVLLNPPGDSKVPRHRRNVSDTSFLTMGGKGSAFRSYHQNNQLSAPTDSKSKSATNTPINSPPPLGSAKHTRHLSSDFGDWNPFGDDNFSGENDDMLFGEEFDKIRRGSNTSISNVKSREDLVMSGSDSSDPFCNAPFKKTGSCKDRANALVQIEERPAAESPDSTGDEKCGSRDDQREPLYAGDSDYDATITSEGVVAAEGVRARDFLGAGQLRAALNRAKYSHLVDSDDTSEEKQAGTFPRKSDLPGTMSNNGKDRSCLILGADQSHQVDATKAEARDRRESNSSYAEEDHPSVTGKRLPESDFNYQELDDEFGSRPVDPTAPLVLTLKQNSTEVSPSQTFNVNADRIVGHEYGVKPLLDDDELQESYSGQTQGSSSSKSDNGGLCKMHNFGGDNAGMTNQGLAACVNPVTEKDQASVASEPAKADVVDSAAMTTSSSSVLSPDIDSSFDVFSAAPFRPRSAKRATPQQVQASGTSSVASAQTSDVFESAPFRLKPSKQTIVTSPGSVHLHNSQDIFGSAPFSPPASTITPGSTCPSSSTVSPSMEDIMYIKTPDEAQPGSLPSTMQGHGVSGGSLQQQQQMLGGAVPVRSESWQKAVPGGGAGGSGTSFDFGIANLQESHPGSKYPHASVPYSEPAISTAADDPFGAVPWNKALKRSVKKNRVASGIPTSSPASCPQSTQGQTIAEGHHAGYATGAGKVKHADQSYLNTPSDMARGHQTQGIKAIQGQADIQSLGSHPPQNHPQGAISVPSSSNQVTRSAEMITAMRPGDLPMPTAVGTMQFAASGAVHSNVHQQQHQKQTLNFNSTGGDESQQPDWEAMRSNFQVDGGSYQRLRTKTDPSPSSSSHHYSSKRSSRDVSTAAFANMSFNDEDELDATLSRESPMSTSSTAPLRLSPAMSTGTSKGKPSSPAGFGSAESGRTVVVAAAQSAGYDTGTWPRKHRRNQAKAEPFSVSKKL</sequence>